<organism evidence="9 10">
    <name type="scientific">Emergencia timonensis</name>
    <dbReference type="NCBI Taxonomy" id="1776384"/>
    <lineage>
        <taxon>Bacteria</taxon>
        <taxon>Bacillati</taxon>
        <taxon>Bacillota</taxon>
        <taxon>Clostridia</taxon>
        <taxon>Peptostreptococcales</taxon>
        <taxon>Anaerovoracaceae</taxon>
        <taxon>Emergencia</taxon>
    </lineage>
</organism>
<dbReference type="SUPFAM" id="SSF116726">
    <property type="entry name" value="TrkA C-terminal domain-like"/>
    <property type="match status" value="2"/>
</dbReference>
<dbReference type="GO" id="GO:0015079">
    <property type="term" value="F:potassium ion transmembrane transporter activity"/>
    <property type="evidence" value="ECO:0007669"/>
    <property type="project" value="InterPro"/>
</dbReference>
<keyword evidence="3" id="KW-0633">Potassium transport</keyword>
<evidence type="ECO:0000256" key="1">
    <source>
        <dbReference type="ARBA" id="ARBA00017378"/>
    </source>
</evidence>
<evidence type="ECO:0000256" key="2">
    <source>
        <dbReference type="ARBA" id="ARBA00022448"/>
    </source>
</evidence>
<dbReference type="NCBIfam" id="NF007031">
    <property type="entry name" value="PRK09496.1-2"/>
    <property type="match status" value="1"/>
</dbReference>
<evidence type="ECO:0000259" key="7">
    <source>
        <dbReference type="PROSITE" id="PS51201"/>
    </source>
</evidence>
<comment type="caution">
    <text evidence="9">The sequence shown here is derived from an EMBL/GenBank/DDBJ whole genome shotgun (WGS) entry which is preliminary data.</text>
</comment>
<evidence type="ECO:0000256" key="6">
    <source>
        <dbReference type="ARBA" id="ARBA00023065"/>
    </source>
</evidence>
<dbReference type="GeneID" id="83006354"/>
<dbReference type="SUPFAM" id="SSF51735">
    <property type="entry name" value="NAD(P)-binding Rossmann-fold domains"/>
    <property type="match status" value="2"/>
</dbReference>
<dbReference type="PRINTS" id="PR00335">
    <property type="entry name" value="KUPTAKETRKA"/>
</dbReference>
<dbReference type="Pfam" id="PF02080">
    <property type="entry name" value="TrkA_C"/>
    <property type="match status" value="2"/>
</dbReference>
<dbReference type="InterPro" id="IPR036291">
    <property type="entry name" value="NAD(P)-bd_dom_sf"/>
</dbReference>
<feature type="domain" description="RCK C-terminal" evidence="8">
    <location>
        <begin position="365"/>
        <end position="447"/>
    </location>
</feature>
<feature type="domain" description="RCK C-terminal" evidence="8">
    <location>
        <begin position="140"/>
        <end position="222"/>
    </location>
</feature>
<dbReference type="RefSeq" id="WP_067542501.1">
    <property type="nucleotide sequence ID" value="NZ_AP025567.1"/>
</dbReference>
<dbReference type="NCBIfam" id="NF007039">
    <property type="entry name" value="PRK09496.3-2"/>
    <property type="match status" value="1"/>
</dbReference>
<keyword evidence="2" id="KW-0813">Transport</keyword>
<dbReference type="InterPro" id="IPR006037">
    <property type="entry name" value="RCK_C"/>
</dbReference>
<dbReference type="Gene3D" id="3.30.70.1450">
    <property type="entry name" value="Regulator of K+ conductance, C-terminal domain"/>
    <property type="match status" value="2"/>
</dbReference>
<gene>
    <name evidence="9" type="ORF">DW099_08625</name>
</gene>
<keyword evidence="6" id="KW-0406">Ion transport</keyword>
<feature type="domain" description="RCK N-terminal" evidence="7">
    <location>
        <begin position="1"/>
        <end position="120"/>
    </location>
</feature>
<evidence type="ECO:0000256" key="4">
    <source>
        <dbReference type="ARBA" id="ARBA00022958"/>
    </source>
</evidence>
<dbReference type="InterPro" id="IPR006036">
    <property type="entry name" value="K_uptake_TrkA"/>
</dbReference>
<evidence type="ECO:0000313" key="10">
    <source>
        <dbReference type="Proteomes" id="UP000284841"/>
    </source>
</evidence>
<evidence type="ECO:0000259" key="8">
    <source>
        <dbReference type="PROSITE" id="PS51202"/>
    </source>
</evidence>
<keyword evidence="5" id="KW-0520">NAD</keyword>
<dbReference type="Pfam" id="PF02254">
    <property type="entry name" value="TrkA_N"/>
    <property type="match status" value="2"/>
</dbReference>
<keyword evidence="10" id="KW-1185">Reference proteome</keyword>
<dbReference type="Proteomes" id="UP000284841">
    <property type="component" value="Unassembled WGS sequence"/>
</dbReference>
<dbReference type="GO" id="GO:0005886">
    <property type="term" value="C:plasma membrane"/>
    <property type="evidence" value="ECO:0007669"/>
    <property type="project" value="InterPro"/>
</dbReference>
<dbReference type="PROSITE" id="PS51201">
    <property type="entry name" value="RCK_N"/>
    <property type="match status" value="2"/>
</dbReference>
<dbReference type="STRING" id="1776384.GCA_900086585_04074"/>
<protein>
    <recommendedName>
        <fullName evidence="1">Trk system potassium uptake protein TrkA</fullName>
    </recommendedName>
</protein>
<dbReference type="InterPro" id="IPR003148">
    <property type="entry name" value="RCK_N"/>
</dbReference>
<name>A0A415E495_9FIRM</name>
<dbReference type="Gene3D" id="3.40.50.720">
    <property type="entry name" value="NAD(P)-binding Rossmann-like Domain"/>
    <property type="match status" value="2"/>
</dbReference>
<reference evidence="9 10" key="1">
    <citation type="submission" date="2018-08" db="EMBL/GenBank/DDBJ databases">
        <title>A genome reference for cultivated species of the human gut microbiota.</title>
        <authorList>
            <person name="Zou Y."/>
            <person name="Xue W."/>
            <person name="Luo G."/>
        </authorList>
    </citation>
    <scope>NUCLEOTIDE SEQUENCE [LARGE SCALE GENOMIC DNA]</scope>
    <source>
        <strain evidence="9 10">AM07-24</strain>
    </source>
</reference>
<dbReference type="PANTHER" id="PTHR43833">
    <property type="entry name" value="POTASSIUM CHANNEL PROTEIN 2-RELATED-RELATED"/>
    <property type="match status" value="1"/>
</dbReference>
<evidence type="ECO:0000313" key="9">
    <source>
        <dbReference type="EMBL" id="RHJ88438.1"/>
    </source>
</evidence>
<evidence type="ECO:0000256" key="5">
    <source>
        <dbReference type="ARBA" id="ARBA00023027"/>
    </source>
</evidence>
<feature type="domain" description="RCK N-terminal" evidence="7">
    <location>
        <begin position="229"/>
        <end position="346"/>
    </location>
</feature>
<dbReference type="PROSITE" id="PS51202">
    <property type="entry name" value="RCK_C"/>
    <property type="match status" value="2"/>
</dbReference>
<keyword evidence="4" id="KW-0630">Potassium</keyword>
<sequence>MNVAIVGAGKLGFKVAEALLGGDYAITIIDKNEDVLHKLSQHLDVMTINADAKDISVLKNININTFHYLLAVTDNDETNIVISAFAKKLGCRHVIARVREPEYMNQFDFIKETMHIDSIINPDLAITVEIYKYLAEKYTLSNGIFTSGKISLIEFPSKRFPKLVGCSIPEIKDYLPNMLIAAISRNGKVIIPHGGDHIQNGDFLYVVGEKDQIINLNKKVHERGRYTNLQKVMIIGGGKTGFYLAEKLSEFGAAVKLVEKSKARCHYLSTHLNNVMVLHSDGTDISLLEEENMNEMDAFVTATGYDEENLLLALTAKQHGIADVISKVSHESYKGLIERMGVDVVLNPLDITASNILRFIQGSKKIISSLLIQGQAEIMEIIAHSHMTMIGVPLAELELPDGVLIAAIHRGQDVIIPSGKTKIELHDKVIILSLLSEIGDLEKLLKNKN</sequence>
<dbReference type="OrthoDB" id="9775180at2"/>
<dbReference type="InterPro" id="IPR050721">
    <property type="entry name" value="Trk_Ktr_HKT_K-transport"/>
</dbReference>
<dbReference type="AlphaFoldDB" id="A0A415E495"/>
<accession>A0A415E495</accession>
<proteinExistence type="predicted"/>
<dbReference type="NCBIfam" id="NF007041">
    <property type="entry name" value="PRK09496.3-4"/>
    <property type="match status" value="1"/>
</dbReference>
<dbReference type="InterPro" id="IPR036721">
    <property type="entry name" value="RCK_C_sf"/>
</dbReference>
<evidence type="ECO:0000256" key="3">
    <source>
        <dbReference type="ARBA" id="ARBA00022538"/>
    </source>
</evidence>
<dbReference type="PANTHER" id="PTHR43833:SF5">
    <property type="entry name" value="TRK SYSTEM POTASSIUM UPTAKE PROTEIN TRKA"/>
    <property type="match status" value="1"/>
</dbReference>
<dbReference type="EMBL" id="QRMS01000002">
    <property type="protein sequence ID" value="RHJ88438.1"/>
    <property type="molecule type" value="Genomic_DNA"/>
</dbReference>